<keyword evidence="1" id="KW-1133">Transmembrane helix</keyword>
<feature type="chain" id="PRO_5009581856" evidence="2">
    <location>
        <begin position="28"/>
        <end position="92"/>
    </location>
</feature>
<dbReference type="STRING" id="1798407.A3A16_00205"/>
<comment type="caution">
    <text evidence="3">The sequence shown here is derived from an EMBL/GenBank/DDBJ whole genome shotgun (WGS) entry which is preliminary data.</text>
</comment>
<dbReference type="AlphaFoldDB" id="A0A1G1ZRE3"/>
<feature type="transmembrane region" description="Helical" evidence="1">
    <location>
        <begin position="41"/>
        <end position="64"/>
    </location>
</feature>
<reference evidence="3 4" key="1">
    <citation type="journal article" date="2016" name="Nat. Commun.">
        <title>Thousands of microbial genomes shed light on interconnected biogeochemical processes in an aquifer system.</title>
        <authorList>
            <person name="Anantharaman K."/>
            <person name="Brown C.T."/>
            <person name="Hug L.A."/>
            <person name="Sharon I."/>
            <person name="Castelle C.J."/>
            <person name="Probst A.J."/>
            <person name="Thomas B.C."/>
            <person name="Singh A."/>
            <person name="Wilkins M.J."/>
            <person name="Karaoz U."/>
            <person name="Brodie E.L."/>
            <person name="Williams K.H."/>
            <person name="Hubbard S.S."/>
            <person name="Banfield J.F."/>
        </authorList>
    </citation>
    <scope>NUCLEOTIDE SEQUENCE [LARGE SCALE GENOMIC DNA]</scope>
</reference>
<organism evidence="3 4">
    <name type="scientific">Candidatus Harrisonbacteria bacterium RIFCSPLOWO2_01_FULL_44_18</name>
    <dbReference type="NCBI Taxonomy" id="1798407"/>
    <lineage>
        <taxon>Bacteria</taxon>
        <taxon>Candidatus Harrisoniibacteriota</taxon>
    </lineage>
</organism>
<keyword evidence="2" id="KW-0732">Signal</keyword>
<keyword evidence="1" id="KW-0472">Membrane</keyword>
<evidence type="ECO:0000256" key="1">
    <source>
        <dbReference type="SAM" id="Phobius"/>
    </source>
</evidence>
<name>A0A1G1ZRE3_9BACT</name>
<dbReference type="Proteomes" id="UP000177942">
    <property type="component" value="Unassembled WGS sequence"/>
</dbReference>
<evidence type="ECO:0000313" key="4">
    <source>
        <dbReference type="Proteomes" id="UP000177942"/>
    </source>
</evidence>
<keyword evidence="1" id="KW-0812">Transmembrane</keyword>
<protein>
    <submittedName>
        <fullName evidence="3">Uncharacterized protein</fullName>
    </submittedName>
</protein>
<proteinExistence type="predicted"/>
<evidence type="ECO:0000313" key="3">
    <source>
        <dbReference type="EMBL" id="OGY66320.1"/>
    </source>
</evidence>
<sequence>MVHYKWHLKCCCRNLLGLLLWAASALALVAAWVASTRQTGVFLGLPVAHLFWDSLILGVLALGLKVGKHCGGHGGSCDVCAPGAMTEEKKEE</sequence>
<accession>A0A1G1ZRE3</accession>
<feature type="signal peptide" evidence="2">
    <location>
        <begin position="1"/>
        <end position="27"/>
    </location>
</feature>
<evidence type="ECO:0000256" key="2">
    <source>
        <dbReference type="SAM" id="SignalP"/>
    </source>
</evidence>
<gene>
    <name evidence="3" type="ORF">A3A16_00205</name>
</gene>
<dbReference type="EMBL" id="MHJJ01000002">
    <property type="protein sequence ID" value="OGY66320.1"/>
    <property type="molecule type" value="Genomic_DNA"/>
</dbReference>